<dbReference type="InterPro" id="IPR001054">
    <property type="entry name" value="A/G_cyclase"/>
</dbReference>
<dbReference type="AlphaFoldDB" id="A0A402D674"/>
<evidence type="ECO:0000313" key="2">
    <source>
        <dbReference type="Proteomes" id="UP000287394"/>
    </source>
</evidence>
<evidence type="ECO:0000313" key="1">
    <source>
        <dbReference type="EMBL" id="BDI31494.1"/>
    </source>
</evidence>
<dbReference type="GO" id="GO:0035556">
    <property type="term" value="P:intracellular signal transduction"/>
    <property type="evidence" value="ECO:0007669"/>
    <property type="project" value="InterPro"/>
</dbReference>
<organism evidence="1 2">
    <name type="scientific">Capsulimonas corticalis</name>
    <dbReference type="NCBI Taxonomy" id="2219043"/>
    <lineage>
        <taxon>Bacteria</taxon>
        <taxon>Bacillati</taxon>
        <taxon>Armatimonadota</taxon>
        <taxon>Armatimonadia</taxon>
        <taxon>Capsulimonadales</taxon>
        <taxon>Capsulimonadaceae</taxon>
        <taxon>Capsulimonas</taxon>
    </lineage>
</organism>
<dbReference type="KEGG" id="ccot:CCAX7_35450"/>
<dbReference type="EMBL" id="AP025739">
    <property type="protein sequence ID" value="BDI31494.1"/>
    <property type="molecule type" value="Genomic_DNA"/>
</dbReference>
<dbReference type="InterPro" id="IPR029787">
    <property type="entry name" value="Nucleotide_cyclase"/>
</dbReference>
<gene>
    <name evidence="1" type="ORF">CCAX7_35450</name>
</gene>
<dbReference type="GO" id="GO:0004016">
    <property type="term" value="F:adenylate cyclase activity"/>
    <property type="evidence" value="ECO:0007669"/>
    <property type="project" value="UniProtKB-ARBA"/>
</dbReference>
<reference evidence="1 2" key="1">
    <citation type="journal article" date="2019" name="Int. J. Syst. Evol. Microbiol.">
        <title>Capsulimonas corticalis gen. nov., sp. nov., an aerobic capsulated bacterium, of a novel bacterial order, Capsulimonadales ord. nov., of the class Armatimonadia of the phylum Armatimonadetes.</title>
        <authorList>
            <person name="Li J."/>
            <person name="Kudo C."/>
            <person name="Tonouchi A."/>
        </authorList>
    </citation>
    <scope>NUCLEOTIDE SEQUENCE [LARGE SCALE GENOMIC DNA]</scope>
    <source>
        <strain evidence="1 2">AX-7</strain>
    </source>
</reference>
<name>A0A402D674_9BACT</name>
<dbReference type="PROSITE" id="PS50125">
    <property type="entry name" value="GUANYLATE_CYCLASE_2"/>
    <property type="match status" value="1"/>
</dbReference>
<dbReference type="Proteomes" id="UP000287394">
    <property type="component" value="Chromosome"/>
</dbReference>
<protein>
    <submittedName>
        <fullName evidence="1">Transcriptional regulator</fullName>
    </submittedName>
</protein>
<dbReference type="GO" id="GO:0009190">
    <property type="term" value="P:cyclic nucleotide biosynthetic process"/>
    <property type="evidence" value="ECO:0007669"/>
    <property type="project" value="InterPro"/>
</dbReference>
<proteinExistence type="predicted"/>
<accession>A0A402D674</accession>
<keyword evidence="2" id="KW-1185">Reference proteome</keyword>
<dbReference type="Pfam" id="PF00211">
    <property type="entry name" value="Guanylate_cyc"/>
    <property type="match status" value="1"/>
</dbReference>
<dbReference type="OrthoDB" id="229671at2"/>
<dbReference type="RefSeq" id="WP_119324958.1">
    <property type="nucleotide sequence ID" value="NZ_AP025739.1"/>
</dbReference>
<dbReference type="Gene3D" id="3.30.70.1230">
    <property type="entry name" value="Nucleotide cyclase"/>
    <property type="match status" value="1"/>
</dbReference>
<dbReference type="SUPFAM" id="SSF55073">
    <property type="entry name" value="Nucleotide cyclase"/>
    <property type="match status" value="1"/>
</dbReference>
<sequence>MAWDYETSKKRIQQHLDSMGDIEVKKLVREAKLDDLLTETCCREIYGSHVYLHVSNFAKLASEEIDDSDRYKGFIRAVHIYQREVGRIIQDEAIFNAVRVHFQGPKAHALIYRPIDNAEKISAHAILLELVVKDFVSSVFNPAFPDYDNFRIAGGADIGNAIGTRNGEAKDRELLFLGAPANHAAKIINSHGQLRLTKRVYDELPDDIQGICDEVTDKDDIYQVQHISQAKLDALTKSHGIGWDREASKKRVEADKESFPLTVVEYSSANQLIDVDDLSIRKNKRVMAASVYGDVTGFTAYIDAATTDEAKKERLREFHVIRKEMAAVVRRDFNGIRIQFQGDRVQGIIHLPKDDETGVATEATDTAAGLQASMERSLKDCLPNVKKKLNLAAGVDQGTTLITKLGTRGHRDRICLGEPVDSAASMEEKCEGKETGVSKRVYDALPDRLKKQFSYDSDRRYYVAADLTSEDPDGETTKQAAAVQSPAPYILRHDGRSA</sequence>